<dbReference type="Gene3D" id="3.30.70.360">
    <property type="match status" value="1"/>
</dbReference>
<dbReference type="SUPFAM" id="SSF53187">
    <property type="entry name" value="Zn-dependent exopeptidases"/>
    <property type="match status" value="1"/>
</dbReference>
<evidence type="ECO:0000313" key="5">
    <source>
        <dbReference type="EMBL" id="WLS01450.1"/>
    </source>
</evidence>
<keyword evidence="6" id="KW-1185">Reference proteome</keyword>
<feature type="domain" description="Peptidase M20 dimerisation" evidence="4">
    <location>
        <begin position="219"/>
        <end position="321"/>
    </location>
</feature>
<feature type="binding site" evidence="3">
    <location>
        <position position="200"/>
    </location>
    <ligand>
        <name>Zn(2+)</name>
        <dbReference type="ChEBI" id="CHEBI:29105"/>
        <label>1</label>
    </ligand>
</feature>
<geneLocation type="plasmid" evidence="5 6">
    <name>unnamed7</name>
</geneLocation>
<dbReference type="InterPro" id="IPR011650">
    <property type="entry name" value="Peptidase_M20_dimer"/>
</dbReference>
<dbReference type="EMBL" id="CP132309">
    <property type="protein sequence ID" value="WLS01450.1"/>
    <property type="molecule type" value="Genomic_DNA"/>
</dbReference>
<protein>
    <submittedName>
        <fullName evidence="5">Zn-dependent hydrolase</fullName>
    </submittedName>
</protein>
<dbReference type="PANTHER" id="PTHR32494:SF5">
    <property type="entry name" value="ALLANTOATE AMIDOHYDROLASE"/>
    <property type="match status" value="1"/>
</dbReference>
<feature type="binding site" evidence="3">
    <location>
        <position position="392"/>
    </location>
    <ligand>
        <name>Zn(2+)</name>
        <dbReference type="ChEBI" id="CHEBI:29105"/>
        <label>2</label>
    </ligand>
</feature>
<keyword evidence="2 5" id="KW-0378">Hydrolase</keyword>
<dbReference type="Pfam" id="PF07687">
    <property type="entry name" value="M20_dimer"/>
    <property type="match status" value="1"/>
</dbReference>
<evidence type="ECO:0000256" key="2">
    <source>
        <dbReference type="ARBA" id="ARBA00022801"/>
    </source>
</evidence>
<proteinExistence type="inferred from homology"/>
<comment type="cofactor">
    <cofactor evidence="3">
        <name>Zn(2+)</name>
        <dbReference type="ChEBI" id="CHEBI:29105"/>
    </cofactor>
    <text evidence="3">Binds 2 Zn(2+) ions per subunit.</text>
</comment>
<evidence type="ECO:0000313" key="6">
    <source>
        <dbReference type="Proteomes" id="UP001234585"/>
    </source>
</evidence>
<name>A0AA50HC16_9HYPH</name>
<dbReference type="InterPro" id="IPR010158">
    <property type="entry name" value="Amidase_Cbmase"/>
</dbReference>
<keyword evidence="5" id="KW-0614">Plasmid</keyword>
<feature type="binding site" evidence="3">
    <location>
        <position position="91"/>
    </location>
    <ligand>
        <name>Zn(2+)</name>
        <dbReference type="ChEBI" id="CHEBI:29105"/>
        <label>1</label>
    </ligand>
</feature>
<dbReference type="GO" id="GO:0046872">
    <property type="term" value="F:metal ion binding"/>
    <property type="evidence" value="ECO:0007669"/>
    <property type="project" value="UniProtKB-KW"/>
</dbReference>
<dbReference type="PIRSF" id="PIRSF001235">
    <property type="entry name" value="Amidase_carbamoylase"/>
    <property type="match status" value="1"/>
</dbReference>
<dbReference type="CDD" id="cd03884">
    <property type="entry name" value="M20_bAS"/>
    <property type="match status" value="1"/>
</dbReference>
<sequence length="434" mass="46535">MRSKCYTPEGIAVTPGRIAGLVTEFARFGALPGGGVSRLCASAADGDARNRLTELLRQAGAEIRIDAVGNQFGLFRLKADSTEPAGMMGSHLDSQPRGGRVDGTMGVMAALEVAERLMEAKRKGHRFQRDFCVVNWTNEEGARFRPSLMGSGVFAGHYKEETILAVRDDNGITLADALSDIGYKGIDAAPPMPAFYLELHAEQGARLERSERQIGLVTGNWGAAKFDVAFHGEQAHTGPTPMAERRDALLAASRTVVALRELADTKPHKLHTSVGRLLVSPNSSNVVPDRVDLSAEVRSPDDDILVQAEKALQKVIEEAAAISHTTVSFASRSLRLARPLPGDFVDLLEDCSRAIGIPAMRLDTISGHDALSLIGLCPTALVFVPSVGGIAHNEAEFTRPDDMDAGATLMLEAAFRLCSEADFSLHSEKRGEVA</sequence>
<dbReference type="Gene3D" id="3.40.630.10">
    <property type="entry name" value="Zn peptidases"/>
    <property type="match status" value="1"/>
</dbReference>
<dbReference type="Proteomes" id="UP001234585">
    <property type="component" value="Plasmid unnamed7"/>
</dbReference>
<dbReference type="InterPro" id="IPR002933">
    <property type="entry name" value="Peptidase_M20"/>
</dbReference>
<accession>A0AA50HC16</accession>
<feature type="binding site" evidence="3">
    <location>
        <position position="102"/>
    </location>
    <ligand>
        <name>Zn(2+)</name>
        <dbReference type="ChEBI" id="CHEBI:29105"/>
        <label>2</label>
    </ligand>
</feature>
<feature type="binding site" evidence="3">
    <location>
        <position position="140"/>
    </location>
    <ligand>
        <name>Zn(2+)</name>
        <dbReference type="ChEBI" id="CHEBI:29105"/>
        <label>2</label>
    </ligand>
</feature>
<dbReference type="NCBIfam" id="TIGR01879">
    <property type="entry name" value="hydantase"/>
    <property type="match status" value="1"/>
</dbReference>
<dbReference type="Pfam" id="PF01546">
    <property type="entry name" value="Peptidase_M20"/>
    <property type="match status" value="1"/>
</dbReference>
<dbReference type="GO" id="GO:0016813">
    <property type="term" value="F:hydrolase activity, acting on carbon-nitrogen (but not peptide) bonds, in linear amidines"/>
    <property type="evidence" value="ECO:0007669"/>
    <property type="project" value="InterPro"/>
</dbReference>
<dbReference type="AlphaFoldDB" id="A0AA50HC16"/>
<keyword evidence="3" id="KW-0862">Zinc</keyword>
<evidence type="ECO:0000259" key="4">
    <source>
        <dbReference type="Pfam" id="PF07687"/>
    </source>
</evidence>
<dbReference type="PANTHER" id="PTHR32494">
    <property type="entry name" value="ALLANTOATE DEIMINASE-RELATED"/>
    <property type="match status" value="1"/>
</dbReference>
<evidence type="ECO:0000256" key="1">
    <source>
        <dbReference type="ARBA" id="ARBA00006153"/>
    </source>
</evidence>
<keyword evidence="3" id="KW-0479">Metal-binding</keyword>
<dbReference type="InterPro" id="IPR036264">
    <property type="entry name" value="Bact_exopeptidase_dim_dom"/>
</dbReference>
<feature type="binding site" evidence="3">
    <location>
        <position position="102"/>
    </location>
    <ligand>
        <name>Zn(2+)</name>
        <dbReference type="ChEBI" id="CHEBI:29105"/>
        <label>1</label>
    </ligand>
</feature>
<gene>
    <name evidence="5" type="ORF">Q9313_28480</name>
</gene>
<dbReference type="SUPFAM" id="SSF55031">
    <property type="entry name" value="Bacterial exopeptidase dimerisation domain"/>
    <property type="match status" value="1"/>
</dbReference>
<evidence type="ECO:0000256" key="3">
    <source>
        <dbReference type="PIRSR" id="PIRSR001235-1"/>
    </source>
</evidence>
<organism evidence="5 6">
    <name type="scientific">Shinella sumterensis</name>
    <dbReference type="NCBI Taxonomy" id="1967501"/>
    <lineage>
        <taxon>Bacteria</taxon>
        <taxon>Pseudomonadati</taxon>
        <taxon>Pseudomonadota</taxon>
        <taxon>Alphaproteobacteria</taxon>
        <taxon>Hyphomicrobiales</taxon>
        <taxon>Rhizobiaceae</taxon>
        <taxon>Shinella</taxon>
    </lineage>
</organism>
<dbReference type="NCBIfam" id="NF006772">
    <property type="entry name" value="PRK09290.2-1"/>
    <property type="match status" value="1"/>
</dbReference>
<reference evidence="5 6" key="1">
    <citation type="submission" date="2023-08" db="EMBL/GenBank/DDBJ databases">
        <title>Pathogen: clinical or host-associated sample.</title>
        <authorList>
            <person name="Hergert J."/>
            <person name="Casey R."/>
            <person name="Wagner J."/>
            <person name="Young E.L."/>
            <person name="Oakeson K.F."/>
        </authorList>
    </citation>
    <scope>NUCLEOTIDE SEQUENCE [LARGE SCALE GENOMIC DNA]</scope>
    <source>
        <strain evidence="5 6">1760953</strain>
        <plasmid evidence="5 6">unnamed7</plasmid>
    </source>
</reference>
<comment type="similarity">
    <text evidence="1">Belongs to the peptidase M20 family.</text>
</comment>
<dbReference type="RefSeq" id="WP_306041963.1">
    <property type="nucleotide sequence ID" value="NZ_CP132309.1"/>
</dbReference>